<dbReference type="InterPro" id="IPR018254">
    <property type="entry name" value="Ribosomal_uL29_CS"/>
</dbReference>
<dbReference type="PANTHER" id="PTHR10916">
    <property type="entry name" value="60S RIBOSOMAL PROTEIN L35/50S RIBOSOMAL PROTEIN L29"/>
    <property type="match status" value="1"/>
</dbReference>
<dbReference type="GO" id="GO:0006412">
    <property type="term" value="P:translation"/>
    <property type="evidence" value="ECO:0007669"/>
    <property type="project" value="UniProtKB-UniRule"/>
</dbReference>
<protein>
    <recommendedName>
        <fullName evidence="4 5">Large ribosomal subunit protein uL29</fullName>
    </recommendedName>
</protein>
<gene>
    <name evidence="5 6" type="primary">rpmC</name>
    <name evidence="6" type="ORF">IAC73_00275</name>
</gene>
<dbReference type="InterPro" id="IPR050063">
    <property type="entry name" value="Ribosomal_protein_uL29"/>
</dbReference>
<dbReference type="PANTHER" id="PTHR10916:SF0">
    <property type="entry name" value="LARGE RIBOSOMAL SUBUNIT PROTEIN UL29C"/>
    <property type="match status" value="1"/>
</dbReference>
<evidence type="ECO:0000256" key="4">
    <source>
        <dbReference type="ARBA" id="ARBA00035204"/>
    </source>
</evidence>
<dbReference type="InterPro" id="IPR036049">
    <property type="entry name" value="Ribosomal_uL29_sf"/>
</dbReference>
<reference evidence="6" key="1">
    <citation type="submission" date="2020-10" db="EMBL/GenBank/DDBJ databases">
        <authorList>
            <person name="Gilroy R."/>
        </authorList>
    </citation>
    <scope>NUCLEOTIDE SEQUENCE</scope>
    <source>
        <strain evidence="6">10406</strain>
    </source>
</reference>
<keyword evidence="3 5" id="KW-0687">Ribonucleoprotein</keyword>
<dbReference type="Pfam" id="PF00831">
    <property type="entry name" value="Ribosomal_L29"/>
    <property type="match status" value="1"/>
</dbReference>
<dbReference type="CDD" id="cd00427">
    <property type="entry name" value="Ribosomal_L29_HIP"/>
    <property type="match status" value="1"/>
</dbReference>
<evidence type="ECO:0000256" key="5">
    <source>
        <dbReference type="HAMAP-Rule" id="MF_00374"/>
    </source>
</evidence>
<dbReference type="InterPro" id="IPR001854">
    <property type="entry name" value="Ribosomal_uL29"/>
</dbReference>
<dbReference type="HAMAP" id="MF_00374">
    <property type="entry name" value="Ribosomal_uL29"/>
    <property type="match status" value="1"/>
</dbReference>
<dbReference type="GO" id="GO:0022625">
    <property type="term" value="C:cytosolic large ribosomal subunit"/>
    <property type="evidence" value="ECO:0007669"/>
    <property type="project" value="TreeGrafter"/>
</dbReference>
<dbReference type="NCBIfam" id="TIGR00012">
    <property type="entry name" value="L29"/>
    <property type="match status" value="1"/>
</dbReference>
<proteinExistence type="inferred from homology"/>
<evidence type="ECO:0000313" key="6">
    <source>
        <dbReference type="EMBL" id="HIU98266.1"/>
    </source>
</evidence>
<evidence type="ECO:0000256" key="1">
    <source>
        <dbReference type="ARBA" id="ARBA00009254"/>
    </source>
</evidence>
<comment type="caution">
    <text evidence="6">The sequence shown here is derived from an EMBL/GenBank/DDBJ whole genome shotgun (WGS) entry which is preliminary data.</text>
</comment>
<evidence type="ECO:0000256" key="2">
    <source>
        <dbReference type="ARBA" id="ARBA00022980"/>
    </source>
</evidence>
<sequence length="71" mass="8307">MKGKQVWEMTDKELADKLAELKSELFFLRFKNATNQLTNPKVLAETRRDIARIKTVMRQREIRRANEGGEG</sequence>
<dbReference type="GO" id="GO:0003735">
    <property type="term" value="F:structural constituent of ribosome"/>
    <property type="evidence" value="ECO:0007669"/>
    <property type="project" value="InterPro"/>
</dbReference>
<dbReference type="EMBL" id="DVOE01000002">
    <property type="protein sequence ID" value="HIU98266.1"/>
    <property type="molecule type" value="Genomic_DNA"/>
</dbReference>
<evidence type="ECO:0000256" key="3">
    <source>
        <dbReference type="ARBA" id="ARBA00023274"/>
    </source>
</evidence>
<dbReference type="Proteomes" id="UP000886857">
    <property type="component" value="Unassembled WGS sequence"/>
</dbReference>
<comment type="similarity">
    <text evidence="1 5">Belongs to the universal ribosomal protein uL29 family.</text>
</comment>
<accession>A0A9D1N8S9</accession>
<name>A0A9D1N8S9_9FIRM</name>
<dbReference type="AlphaFoldDB" id="A0A9D1N8S9"/>
<dbReference type="PROSITE" id="PS00579">
    <property type="entry name" value="RIBOSOMAL_L29"/>
    <property type="match status" value="1"/>
</dbReference>
<dbReference type="SUPFAM" id="SSF46561">
    <property type="entry name" value="Ribosomal protein L29 (L29p)"/>
    <property type="match status" value="1"/>
</dbReference>
<organism evidence="6 7">
    <name type="scientific">Candidatus Limadaptatus stercoripullorum</name>
    <dbReference type="NCBI Taxonomy" id="2840846"/>
    <lineage>
        <taxon>Bacteria</taxon>
        <taxon>Bacillati</taxon>
        <taxon>Bacillota</taxon>
        <taxon>Clostridia</taxon>
        <taxon>Eubacteriales</taxon>
        <taxon>Candidatus Limadaptatus</taxon>
    </lineage>
</organism>
<reference evidence="6" key="2">
    <citation type="journal article" date="2021" name="PeerJ">
        <title>Extensive microbial diversity within the chicken gut microbiome revealed by metagenomics and culture.</title>
        <authorList>
            <person name="Gilroy R."/>
            <person name="Ravi A."/>
            <person name="Getino M."/>
            <person name="Pursley I."/>
            <person name="Horton D.L."/>
            <person name="Alikhan N.F."/>
            <person name="Baker D."/>
            <person name="Gharbi K."/>
            <person name="Hall N."/>
            <person name="Watson M."/>
            <person name="Adriaenssens E.M."/>
            <person name="Foster-Nyarko E."/>
            <person name="Jarju S."/>
            <person name="Secka A."/>
            <person name="Antonio M."/>
            <person name="Oren A."/>
            <person name="Chaudhuri R.R."/>
            <person name="La Ragione R."/>
            <person name="Hildebrand F."/>
            <person name="Pallen M.J."/>
        </authorList>
    </citation>
    <scope>NUCLEOTIDE SEQUENCE</scope>
    <source>
        <strain evidence="6">10406</strain>
    </source>
</reference>
<keyword evidence="2 5" id="KW-0689">Ribosomal protein</keyword>
<evidence type="ECO:0000313" key="7">
    <source>
        <dbReference type="Proteomes" id="UP000886857"/>
    </source>
</evidence>
<dbReference type="Gene3D" id="1.10.287.310">
    <property type="match status" value="1"/>
</dbReference>
<dbReference type="FunFam" id="1.10.287.310:FF:000001">
    <property type="entry name" value="50S ribosomal protein L29"/>
    <property type="match status" value="1"/>
</dbReference>